<dbReference type="SUPFAM" id="SSF49303">
    <property type="entry name" value="beta-Galactosidase/glucuronidase domain"/>
    <property type="match status" value="1"/>
</dbReference>
<keyword evidence="3" id="KW-0326">Glycosidase</keyword>
<dbReference type="RefSeq" id="WP_386834859.1">
    <property type="nucleotide sequence ID" value="NZ_JBHUNP010000001.1"/>
</dbReference>
<evidence type="ECO:0000313" key="9">
    <source>
        <dbReference type="Proteomes" id="UP001597521"/>
    </source>
</evidence>
<feature type="domain" description="Glycoside hydrolase family 2 immunoglobulin-like beta-sandwich" evidence="5">
    <location>
        <begin position="174"/>
        <end position="258"/>
    </location>
</feature>
<accession>A0ABW5QNR1</accession>
<comment type="caution">
    <text evidence="8">The sequence shown here is derived from an EMBL/GenBank/DDBJ whole genome shotgun (WGS) entry which is preliminary data.</text>
</comment>
<dbReference type="Gene3D" id="3.20.20.80">
    <property type="entry name" value="Glycosidases"/>
    <property type="match status" value="1"/>
</dbReference>
<dbReference type="SUPFAM" id="SSF51445">
    <property type="entry name" value="(Trans)glycosidases"/>
    <property type="match status" value="1"/>
</dbReference>
<evidence type="ECO:0000256" key="2">
    <source>
        <dbReference type="ARBA" id="ARBA00022801"/>
    </source>
</evidence>
<dbReference type="InterPro" id="IPR017853">
    <property type="entry name" value="GH"/>
</dbReference>
<dbReference type="GO" id="GO:0016787">
    <property type="term" value="F:hydrolase activity"/>
    <property type="evidence" value="ECO:0007669"/>
    <property type="project" value="UniProtKB-KW"/>
</dbReference>
<evidence type="ECO:0000256" key="3">
    <source>
        <dbReference type="ARBA" id="ARBA00023295"/>
    </source>
</evidence>
<dbReference type="EMBL" id="JBHUNP010000001">
    <property type="protein sequence ID" value="MFD2649343.1"/>
    <property type="molecule type" value="Genomic_DNA"/>
</dbReference>
<name>A0ABW5QNR1_9HYPH</name>
<dbReference type="Gene3D" id="2.60.40.10">
    <property type="entry name" value="Immunoglobulins"/>
    <property type="match status" value="1"/>
</dbReference>
<dbReference type="InterPro" id="IPR006104">
    <property type="entry name" value="Glyco_hydro_2_N"/>
</dbReference>
<keyword evidence="9" id="KW-1185">Reference proteome</keyword>
<sequence>MNVAAQHAGDGVRETISLDGDWDFRHESDGVARTAKVPNPWQAEFEDLRYVSGRGVYARSFSVPEGWDDGVVVIRFGAVNYLAEVRLNGELLGTHEGGYLPFEFVLPQGISGENQLEVTATLPTGDRHQYPEYPFGEIPHGKQSWYGPLGGIWQSVTLERRGAAHLSHCAISADPDTGEVRVTIRVSGGTRAELSVLAGDELVATGKGDVADGAAELVLKVREPQLWSPERPQLYSLQVDVFDGQTLGDRTSHNFGFRKIETRGGKLYLNGQPLYMRGALDQDYYPEGVCTPPSLEFIEDHFRKAKELGLNLLRCHIKVPDPRYYDVADRMGMLIWTEIPNVATFTKASARRLRDTMKGILERDGNHPSIICWTIINEDWGTRLMENADHRLWLKETYDWLKAEDPGRLVVDNSPCIPNFHVKTDLNDYHYYRSVPERRAEWEKLTEEFAAGADWTFSQHGDAERRGDEPLIVSEFGVWGLPNPKEVANPDGSEPWWMETGFGWGDNAAYPHGVQRRFAGYHMNDVFGSFDAFIEQVQWYQFGNLKYQIESMRAREPIQGYVITEITDVHWEANGLLDIRRNPRVFHKRFAEINADVVIVPLLDRYSGWAGGSFTFGLLVATGGSPLPAGAVLDWSLEGGRSGSADVPQAGALAVVDLGQVTTELPDVGSNCMVKLSLTLQGPTGTVAQNSVDLSVFAARPAPSSIRVHTTEGSHAAFVHALGYTIVPAAEADVIIAPELDADDIKAMRFGARYLVLSDPRLQKKKNLRSDGPLIEPPSMPVDDEQPGHHMGHESQLPNIALTARQGTMWRGDWIASFGWIKRSGPFASLPGGPLLDLAYDRVVPRHVLGSLRHWEYGGLVHAGVVVGWVHKLAATILERRIGRGGMVATTFRLMQDEPGADPVAATLLDGLIATAASMETE</sequence>
<keyword evidence="2 8" id="KW-0378">Hydrolase</keyword>
<dbReference type="InterPro" id="IPR006103">
    <property type="entry name" value="Glyco_hydro_2_cat"/>
</dbReference>
<comment type="similarity">
    <text evidence="1">Belongs to the glycosyl hydrolase 2 family.</text>
</comment>
<feature type="domain" description="Glycosyl hydrolases family 2 sugar binding" evidence="7">
    <location>
        <begin position="14"/>
        <end position="119"/>
    </location>
</feature>
<reference evidence="9" key="1">
    <citation type="journal article" date="2019" name="Int. J. Syst. Evol. Microbiol.">
        <title>The Global Catalogue of Microorganisms (GCM) 10K type strain sequencing project: providing services to taxonomists for standard genome sequencing and annotation.</title>
        <authorList>
            <consortium name="The Broad Institute Genomics Platform"/>
            <consortium name="The Broad Institute Genome Sequencing Center for Infectious Disease"/>
            <person name="Wu L."/>
            <person name="Ma J."/>
        </authorList>
    </citation>
    <scope>NUCLEOTIDE SEQUENCE [LARGE SCALE GENOMIC DNA]</scope>
    <source>
        <strain evidence="9">CCM 7427</strain>
    </source>
</reference>
<protein>
    <submittedName>
        <fullName evidence="8">Glycoside hydrolase family 2 protein</fullName>
    </submittedName>
</protein>
<evidence type="ECO:0000259" key="7">
    <source>
        <dbReference type="Pfam" id="PF02837"/>
    </source>
</evidence>
<dbReference type="PANTHER" id="PTHR42732:SF2">
    <property type="entry name" value="BETA-MANNOSIDASE"/>
    <property type="match status" value="1"/>
</dbReference>
<dbReference type="Proteomes" id="UP001597521">
    <property type="component" value="Unassembled WGS sequence"/>
</dbReference>
<gene>
    <name evidence="8" type="ORF">ACFSX5_16275</name>
</gene>
<dbReference type="InterPro" id="IPR036156">
    <property type="entry name" value="Beta-gal/glucu_dom_sf"/>
</dbReference>
<dbReference type="InterPro" id="IPR008979">
    <property type="entry name" value="Galactose-bd-like_sf"/>
</dbReference>
<dbReference type="Gene3D" id="2.60.120.260">
    <property type="entry name" value="Galactose-binding domain-like"/>
    <property type="match status" value="1"/>
</dbReference>
<dbReference type="Pfam" id="PF02836">
    <property type="entry name" value="Glyco_hydro_2_C"/>
    <property type="match status" value="1"/>
</dbReference>
<dbReference type="PANTHER" id="PTHR42732">
    <property type="entry name" value="BETA-GALACTOSIDASE"/>
    <property type="match status" value="1"/>
</dbReference>
<evidence type="ECO:0000256" key="4">
    <source>
        <dbReference type="SAM" id="MobiDB-lite"/>
    </source>
</evidence>
<evidence type="ECO:0000259" key="5">
    <source>
        <dbReference type="Pfam" id="PF00703"/>
    </source>
</evidence>
<evidence type="ECO:0000256" key="1">
    <source>
        <dbReference type="ARBA" id="ARBA00007401"/>
    </source>
</evidence>
<feature type="domain" description="Glycoside hydrolase family 2 catalytic" evidence="6">
    <location>
        <begin position="261"/>
        <end position="478"/>
    </location>
</feature>
<evidence type="ECO:0000259" key="6">
    <source>
        <dbReference type="Pfam" id="PF02836"/>
    </source>
</evidence>
<proteinExistence type="inferred from homology"/>
<evidence type="ECO:0000313" key="8">
    <source>
        <dbReference type="EMBL" id="MFD2649343.1"/>
    </source>
</evidence>
<organism evidence="8 9">
    <name type="scientific">Devosia albogilva</name>
    <dbReference type="NCBI Taxonomy" id="429726"/>
    <lineage>
        <taxon>Bacteria</taxon>
        <taxon>Pseudomonadati</taxon>
        <taxon>Pseudomonadota</taxon>
        <taxon>Alphaproteobacteria</taxon>
        <taxon>Hyphomicrobiales</taxon>
        <taxon>Devosiaceae</taxon>
        <taxon>Devosia</taxon>
    </lineage>
</organism>
<dbReference type="InterPro" id="IPR051913">
    <property type="entry name" value="GH2_Domain-Containing"/>
</dbReference>
<dbReference type="InterPro" id="IPR006102">
    <property type="entry name" value="Ig-like_GH2"/>
</dbReference>
<feature type="region of interest" description="Disordered" evidence="4">
    <location>
        <begin position="767"/>
        <end position="794"/>
    </location>
</feature>
<dbReference type="InterPro" id="IPR013783">
    <property type="entry name" value="Ig-like_fold"/>
</dbReference>
<dbReference type="Pfam" id="PF02837">
    <property type="entry name" value="Glyco_hydro_2_N"/>
    <property type="match status" value="1"/>
</dbReference>
<dbReference type="Pfam" id="PF00703">
    <property type="entry name" value="Glyco_hydro_2"/>
    <property type="match status" value="1"/>
</dbReference>
<dbReference type="SUPFAM" id="SSF49785">
    <property type="entry name" value="Galactose-binding domain-like"/>
    <property type="match status" value="1"/>
</dbReference>